<organism evidence="1 2">
    <name type="scientific">Photobacterium marinum</name>
    <dbReference type="NCBI Taxonomy" id="1056511"/>
    <lineage>
        <taxon>Bacteria</taxon>
        <taxon>Pseudomonadati</taxon>
        <taxon>Pseudomonadota</taxon>
        <taxon>Gammaproteobacteria</taxon>
        <taxon>Vibrionales</taxon>
        <taxon>Vibrionaceae</taxon>
        <taxon>Photobacterium</taxon>
    </lineage>
</organism>
<proteinExistence type="predicted"/>
<dbReference type="EMBL" id="AMZO01000049">
    <property type="protein sequence ID" value="ELR63201.1"/>
    <property type="molecule type" value="Genomic_DNA"/>
</dbReference>
<protein>
    <submittedName>
        <fullName evidence="1">Uncharacterized protein</fullName>
    </submittedName>
</protein>
<comment type="caution">
    <text evidence="1">The sequence shown here is derived from an EMBL/GenBank/DDBJ whole genome shotgun (WGS) entry which is preliminary data.</text>
</comment>
<dbReference type="Proteomes" id="UP000011134">
    <property type="component" value="Unassembled WGS sequence"/>
</dbReference>
<evidence type="ECO:0000313" key="1">
    <source>
        <dbReference type="EMBL" id="ELR63201.1"/>
    </source>
</evidence>
<dbReference type="AlphaFoldDB" id="L8J375"/>
<keyword evidence="2" id="KW-1185">Reference proteome</keyword>
<accession>L8J375</accession>
<dbReference type="PATRIC" id="fig|1056511.3.peg.4849"/>
<sequence>MSFLKIGSKMIHLMNLGLKLRILLGSYALDLNQQLLLVN</sequence>
<gene>
    <name evidence="1" type="ORF">C942_04036</name>
</gene>
<evidence type="ECO:0000313" key="2">
    <source>
        <dbReference type="Proteomes" id="UP000011134"/>
    </source>
</evidence>
<name>L8J375_9GAMM</name>
<reference evidence="1 2" key="1">
    <citation type="submission" date="2012-12" db="EMBL/GenBank/DDBJ databases">
        <title>Genome Assembly of Photobacterium sp. AK15.</title>
        <authorList>
            <person name="Khatri I."/>
            <person name="Vaidya B."/>
            <person name="Srinivas T.N.R."/>
            <person name="Subramanian S."/>
            <person name="Pinnaka A."/>
        </authorList>
    </citation>
    <scope>NUCLEOTIDE SEQUENCE [LARGE SCALE GENOMIC DNA]</scope>
    <source>
        <strain evidence="1 2">AK15</strain>
    </source>
</reference>